<keyword evidence="3" id="KW-0507">mRNA processing</keyword>
<dbReference type="GO" id="GO:0046540">
    <property type="term" value="C:U4/U6 x U5 tri-snRNP complex"/>
    <property type="evidence" value="ECO:0007669"/>
    <property type="project" value="InterPro"/>
</dbReference>
<dbReference type="Pfam" id="PF19252">
    <property type="entry name" value="HIND"/>
    <property type="match status" value="1"/>
</dbReference>
<evidence type="ECO:0000313" key="8">
    <source>
        <dbReference type="Proteomes" id="UP000198287"/>
    </source>
</evidence>
<dbReference type="PANTHER" id="PTHR14152">
    <property type="entry name" value="SQUAMOUS CELL CARCINOMA ANTIGEN RECOGNISED BY CYTOTOXIC T LYMPHOCYTES"/>
    <property type="match status" value="1"/>
</dbReference>
<dbReference type="STRING" id="158441.A0A226ETD1"/>
<reference evidence="7 8" key="1">
    <citation type="submission" date="2015-12" db="EMBL/GenBank/DDBJ databases">
        <title>The genome of Folsomia candida.</title>
        <authorList>
            <person name="Faddeeva A."/>
            <person name="Derks M.F."/>
            <person name="Anvar Y."/>
            <person name="Smit S."/>
            <person name="Van Straalen N."/>
            <person name="Roelofs D."/>
        </authorList>
    </citation>
    <scope>NUCLEOTIDE SEQUENCE [LARGE SCALE GENOMIC DNA]</scope>
    <source>
        <strain evidence="7 8">VU population</strain>
        <tissue evidence="7">Whole body</tissue>
    </source>
</reference>
<gene>
    <name evidence="7" type="ORF">Fcan01_06119</name>
</gene>
<dbReference type="AlphaFoldDB" id="A0A226ETD1"/>
<name>A0A226ETD1_FOLCA</name>
<feature type="region of interest" description="Disordered" evidence="6">
    <location>
        <begin position="101"/>
        <end position="197"/>
    </location>
</feature>
<dbReference type="InterPro" id="IPR005011">
    <property type="entry name" value="SNU66/SART1"/>
</dbReference>
<evidence type="ECO:0000256" key="2">
    <source>
        <dbReference type="ARBA" id="ARBA00006076"/>
    </source>
</evidence>
<comment type="caution">
    <text evidence="7">The sequence shown here is derived from an EMBL/GenBank/DDBJ whole genome shotgun (WGS) entry which is preliminary data.</text>
</comment>
<keyword evidence="8" id="KW-1185">Reference proteome</keyword>
<evidence type="ECO:0000256" key="1">
    <source>
        <dbReference type="ARBA" id="ARBA00004123"/>
    </source>
</evidence>
<keyword evidence="5" id="KW-0539">Nucleus</keyword>
<feature type="region of interest" description="Disordered" evidence="6">
    <location>
        <begin position="775"/>
        <end position="806"/>
    </location>
</feature>
<evidence type="ECO:0000256" key="4">
    <source>
        <dbReference type="ARBA" id="ARBA00023187"/>
    </source>
</evidence>
<protein>
    <submittedName>
        <fullName evidence="7">SART-1 family protein DOT2</fullName>
    </submittedName>
</protein>
<dbReference type="PANTHER" id="PTHR14152:SF5">
    <property type="entry name" value="U4_U6.U5 TRI-SNRNP-ASSOCIATED PROTEIN 1"/>
    <property type="match status" value="1"/>
</dbReference>
<dbReference type="GO" id="GO:0045292">
    <property type="term" value="P:mRNA cis splicing, via spliceosome"/>
    <property type="evidence" value="ECO:0007669"/>
    <property type="project" value="TreeGrafter"/>
</dbReference>
<feature type="compositionally biased region" description="Acidic residues" evidence="6">
    <location>
        <begin position="178"/>
        <end position="190"/>
    </location>
</feature>
<evidence type="ECO:0000256" key="6">
    <source>
        <dbReference type="SAM" id="MobiDB-lite"/>
    </source>
</evidence>
<dbReference type="EMBL" id="LNIX01000002">
    <property type="protein sequence ID" value="OXA60872.1"/>
    <property type="molecule type" value="Genomic_DNA"/>
</dbReference>
<feature type="region of interest" description="Disordered" evidence="6">
    <location>
        <begin position="1"/>
        <end position="89"/>
    </location>
</feature>
<dbReference type="OrthoDB" id="5583at2759"/>
<dbReference type="Pfam" id="PF03343">
    <property type="entry name" value="SART-1"/>
    <property type="match status" value="1"/>
</dbReference>
<feature type="compositionally biased region" description="Basic residues" evidence="6">
    <location>
        <begin position="36"/>
        <end position="45"/>
    </location>
</feature>
<accession>A0A226ETD1</accession>
<feature type="compositionally biased region" description="Basic and acidic residues" evidence="6">
    <location>
        <begin position="10"/>
        <end position="28"/>
    </location>
</feature>
<feature type="compositionally biased region" description="Pro residues" evidence="6">
    <location>
        <begin position="160"/>
        <end position="170"/>
    </location>
</feature>
<evidence type="ECO:0000313" key="7">
    <source>
        <dbReference type="EMBL" id="OXA60872.1"/>
    </source>
</evidence>
<dbReference type="InterPro" id="IPR045347">
    <property type="entry name" value="HIND"/>
</dbReference>
<proteinExistence type="inferred from homology"/>
<evidence type="ECO:0000256" key="3">
    <source>
        <dbReference type="ARBA" id="ARBA00022664"/>
    </source>
</evidence>
<evidence type="ECO:0000256" key="5">
    <source>
        <dbReference type="ARBA" id="ARBA00023242"/>
    </source>
</evidence>
<feature type="compositionally biased region" description="Basic residues" evidence="6">
    <location>
        <begin position="775"/>
        <end position="789"/>
    </location>
</feature>
<dbReference type="Proteomes" id="UP000198287">
    <property type="component" value="Unassembled WGS sequence"/>
</dbReference>
<comment type="subcellular location">
    <subcellularLocation>
        <location evidence="1">Nucleus</location>
    </subcellularLocation>
</comment>
<comment type="similarity">
    <text evidence="2">Belongs to the SNU66/SART1 family.</text>
</comment>
<dbReference type="GO" id="GO:0000481">
    <property type="term" value="P:maturation of 5S rRNA"/>
    <property type="evidence" value="ECO:0007669"/>
    <property type="project" value="TreeGrafter"/>
</dbReference>
<dbReference type="OMA" id="KRRDYTG"/>
<organism evidence="7 8">
    <name type="scientific">Folsomia candida</name>
    <name type="common">Springtail</name>
    <dbReference type="NCBI Taxonomy" id="158441"/>
    <lineage>
        <taxon>Eukaryota</taxon>
        <taxon>Metazoa</taxon>
        <taxon>Ecdysozoa</taxon>
        <taxon>Arthropoda</taxon>
        <taxon>Hexapoda</taxon>
        <taxon>Collembola</taxon>
        <taxon>Entomobryomorpha</taxon>
        <taxon>Isotomoidea</taxon>
        <taxon>Isotomidae</taxon>
        <taxon>Proisotominae</taxon>
        <taxon>Folsomia</taxon>
    </lineage>
</organism>
<sequence length="840" mass="95415">MGSSKKHKEKDKDKVRDREEKKSRHRGDEDDSLSKSSKRKHRSRSKSPSSPPHAYGDDSPPAGKDKERGRKRKHKEKRRHGGGDSEGLECGLLGKEFEFHYPFFGSSDDSDVPLSKASRHEERSPSPIEKPSGDGSVLSIHETNKLRAKLGLKPLQVDSGPPPRPQPPPQKRSGKPEDVEEGEAEEEFDEETLRRIRAEREKEGETFWKETQEFVHAPAENLTARLKSDKLKDKLTTMKEKRKLETKMLQSKGLADSDEDDDAHAWVLKQKTLAEQKALAAKRAKELDELDTEFGLGEVVETAFVKHKNKAYTEKDLKGMKVLHDQSRIQDGGQVILTLKDKGVLDEEDDTLVNVNMLDDERYDKNVKNKQLRPELHGYNALDEIEYDESGSLKTKSLLGKYDEEIGGPERQSFVIGQNISEEARKAQIREKMKRADKILESVDSVSLKVMSDFYSPEEMVSFKKPKKKVRKVRKVLRADDLLKLDADGNKAPAGVINQRDLGSRNKKSHAATAVKEEPMDMEIDLEIDDFAVPTEVDISDVKLEDEADIDFQRALHKARKMKQKQLAKPKPKANVGELLLRELEIASEAEKSDAGSIVLHATAEFCRTLGDIPSVDAGDLYGDEEMDFEQEEKYQSVSEERGAWNEVDIDETPVDITRIPDQEEVTILEQEPDVGVGLAGALKLAHKKGFLEQEKVKRVGATTMKHLEAKHYTIEDKNYEEERVSKRDMYFGPTSDFREKDGYKPEVKLEYNDEDGKPISAKEAFRLLSHKFHGKGSGKNKIDKKRKKNEQEKLMQHMNSTDTPLRTVELLQQKQKETHSAYLILSGSKAHDMLRKSKR</sequence>
<feature type="compositionally biased region" description="Basic residues" evidence="6">
    <location>
        <begin position="69"/>
        <end position="80"/>
    </location>
</feature>
<keyword evidence="4" id="KW-0508">mRNA splicing</keyword>